<evidence type="ECO:0000256" key="1">
    <source>
        <dbReference type="PROSITE-ProRule" id="PRU00285"/>
    </source>
</evidence>
<evidence type="ECO:0000313" key="4">
    <source>
        <dbReference type="EMBL" id="MFC0478046.1"/>
    </source>
</evidence>
<name>A0ABV6KXI4_9BACI</name>
<sequence>MSNNLPDKPNRNNRPEPFGEIAKAMNDFFQERPVKGFLQSIDEFFNLPFATFPVSVKSYDREHHIVAELPGIRKEQISIDVLNNTLTITVKHGEVIIEEDDVHKAYRRKNKMQHMSRTITLPQAINEKKVKASYHDGLLTIIVPKLPGKKIHIIND</sequence>
<gene>
    <name evidence="4" type="ORF">ACFFHF_22920</name>
</gene>
<keyword evidence="5" id="KW-1185">Reference proteome</keyword>
<dbReference type="PROSITE" id="PS01031">
    <property type="entry name" value="SHSP"/>
    <property type="match status" value="1"/>
</dbReference>
<dbReference type="SUPFAM" id="SSF49764">
    <property type="entry name" value="HSP20-like chaperones"/>
    <property type="match status" value="1"/>
</dbReference>
<dbReference type="InterPro" id="IPR008978">
    <property type="entry name" value="HSP20-like_chaperone"/>
</dbReference>
<evidence type="ECO:0000259" key="3">
    <source>
        <dbReference type="PROSITE" id="PS01031"/>
    </source>
</evidence>
<dbReference type="InterPro" id="IPR002068">
    <property type="entry name" value="A-crystallin/Hsp20_dom"/>
</dbReference>
<feature type="domain" description="SHSP" evidence="3">
    <location>
        <begin position="45"/>
        <end position="156"/>
    </location>
</feature>
<dbReference type="PANTHER" id="PTHR11527">
    <property type="entry name" value="HEAT-SHOCK PROTEIN 20 FAMILY MEMBER"/>
    <property type="match status" value="1"/>
</dbReference>
<dbReference type="InterPro" id="IPR031107">
    <property type="entry name" value="Small_HSP"/>
</dbReference>
<organism evidence="4 5">
    <name type="scientific">Robertmurraya beringensis</name>
    <dbReference type="NCBI Taxonomy" id="641660"/>
    <lineage>
        <taxon>Bacteria</taxon>
        <taxon>Bacillati</taxon>
        <taxon>Bacillota</taxon>
        <taxon>Bacilli</taxon>
        <taxon>Bacillales</taxon>
        <taxon>Bacillaceae</taxon>
        <taxon>Robertmurraya</taxon>
    </lineage>
</organism>
<dbReference type="Gene3D" id="2.60.40.790">
    <property type="match status" value="1"/>
</dbReference>
<comment type="similarity">
    <text evidence="1 2">Belongs to the small heat shock protein (HSP20) family.</text>
</comment>
<dbReference type="CDD" id="cd06464">
    <property type="entry name" value="ACD_sHsps-like"/>
    <property type="match status" value="1"/>
</dbReference>
<reference evidence="4 5" key="1">
    <citation type="submission" date="2024-09" db="EMBL/GenBank/DDBJ databases">
        <authorList>
            <person name="Sun Q."/>
            <person name="Mori K."/>
        </authorList>
    </citation>
    <scope>NUCLEOTIDE SEQUENCE [LARGE SCALE GENOMIC DNA]</scope>
    <source>
        <strain evidence="4 5">CGMCC 1.9126</strain>
    </source>
</reference>
<evidence type="ECO:0000256" key="2">
    <source>
        <dbReference type="RuleBase" id="RU003616"/>
    </source>
</evidence>
<dbReference type="Pfam" id="PF00011">
    <property type="entry name" value="HSP20"/>
    <property type="match status" value="1"/>
</dbReference>
<dbReference type="Proteomes" id="UP001589738">
    <property type="component" value="Unassembled WGS sequence"/>
</dbReference>
<dbReference type="RefSeq" id="WP_160547178.1">
    <property type="nucleotide sequence ID" value="NZ_JBHLUU010000126.1"/>
</dbReference>
<dbReference type="EMBL" id="JBHLUU010000126">
    <property type="protein sequence ID" value="MFC0478046.1"/>
    <property type="molecule type" value="Genomic_DNA"/>
</dbReference>
<evidence type="ECO:0000313" key="5">
    <source>
        <dbReference type="Proteomes" id="UP001589738"/>
    </source>
</evidence>
<accession>A0ABV6KXI4</accession>
<comment type="caution">
    <text evidence="4">The sequence shown here is derived from an EMBL/GenBank/DDBJ whole genome shotgun (WGS) entry which is preliminary data.</text>
</comment>
<protein>
    <submittedName>
        <fullName evidence="4">Hsp20/alpha crystallin family protein</fullName>
    </submittedName>
</protein>
<proteinExistence type="inferred from homology"/>